<proteinExistence type="predicted"/>
<sequence length="302" mass="34697">MFADAGFDVWLGNVRGNTYSKAHISMDPKKKEFWEFSWDHMVQYDLDAMINHVLNVAGEESLYYIGHSQGTLIMFSKLGSDQNFAKKIKRYFALAPVGTVKYIKGLLEYVAKFLYPEFEIIYDILGDGEFLPQSWVTKLISDFVCSGFVGNDLCDDIMFLLGGPESNQLNRTRTPVYTAHAPAGTSTQNILHWAQMVLSGKVEKYDYRSAKKNQQHYGSSKPPEYDFTLINAPVHLYWSDADWLGDKKDIEEFLLPNLPPQFLVENNHIPDFEHFDFIWGLNAAKMIYQPILKTIQNDYAKN</sequence>
<evidence type="ECO:0000313" key="2">
    <source>
        <dbReference type="WBParaSite" id="ES5_v2.g18323.t1"/>
    </source>
</evidence>
<name>A0AC34FM62_9BILA</name>
<accession>A0AC34FM62</accession>
<organism evidence="1 2">
    <name type="scientific">Panagrolaimus sp. ES5</name>
    <dbReference type="NCBI Taxonomy" id="591445"/>
    <lineage>
        <taxon>Eukaryota</taxon>
        <taxon>Metazoa</taxon>
        <taxon>Ecdysozoa</taxon>
        <taxon>Nematoda</taxon>
        <taxon>Chromadorea</taxon>
        <taxon>Rhabditida</taxon>
        <taxon>Tylenchina</taxon>
        <taxon>Panagrolaimomorpha</taxon>
        <taxon>Panagrolaimoidea</taxon>
        <taxon>Panagrolaimidae</taxon>
        <taxon>Panagrolaimus</taxon>
    </lineage>
</organism>
<dbReference type="WBParaSite" id="ES5_v2.g18323.t1">
    <property type="protein sequence ID" value="ES5_v2.g18323.t1"/>
    <property type="gene ID" value="ES5_v2.g18323"/>
</dbReference>
<protein>
    <submittedName>
        <fullName evidence="2">AB hydrolase-1 domain-containing protein</fullName>
    </submittedName>
</protein>
<evidence type="ECO:0000313" key="1">
    <source>
        <dbReference type="Proteomes" id="UP000887579"/>
    </source>
</evidence>
<reference evidence="2" key="1">
    <citation type="submission" date="2022-11" db="UniProtKB">
        <authorList>
            <consortium name="WormBaseParasite"/>
        </authorList>
    </citation>
    <scope>IDENTIFICATION</scope>
</reference>
<dbReference type="Proteomes" id="UP000887579">
    <property type="component" value="Unplaced"/>
</dbReference>